<dbReference type="STRING" id="57664.SAMN05661003_1136"/>
<gene>
    <name evidence="2" type="ORF">SAMN05661003_1136</name>
</gene>
<evidence type="ECO:0000313" key="3">
    <source>
        <dbReference type="Proteomes" id="UP000243205"/>
    </source>
</evidence>
<evidence type="ECO:0000313" key="2">
    <source>
        <dbReference type="EMBL" id="SDE48912.1"/>
    </source>
</evidence>
<dbReference type="RefSeq" id="WP_092079358.1">
    <property type="nucleotide sequence ID" value="NZ_FNAQ01000013.1"/>
</dbReference>
<dbReference type="EMBL" id="FNAQ01000013">
    <property type="protein sequence ID" value="SDE48912.1"/>
    <property type="molecule type" value="Genomic_DNA"/>
</dbReference>
<evidence type="ECO:0000256" key="1">
    <source>
        <dbReference type="SAM" id="MobiDB-lite"/>
    </source>
</evidence>
<reference evidence="3" key="1">
    <citation type="submission" date="2016-10" db="EMBL/GenBank/DDBJ databases">
        <authorList>
            <person name="Varghese N."/>
            <person name="Submissions S."/>
        </authorList>
    </citation>
    <scope>NUCLEOTIDE SEQUENCE [LARGE SCALE GENOMIC DNA]</scope>
    <source>
        <strain evidence="3">DSM 8987</strain>
    </source>
</reference>
<dbReference type="InterPro" id="IPR021973">
    <property type="entry name" value="SprA-related"/>
</dbReference>
<keyword evidence="3" id="KW-1185">Reference proteome</keyword>
<feature type="region of interest" description="Disordered" evidence="1">
    <location>
        <begin position="38"/>
        <end position="82"/>
    </location>
</feature>
<dbReference type="OrthoDB" id="5406091at2"/>
<organism evidence="2 3">
    <name type="scientific">Desulfuromonas thiophila</name>
    <dbReference type="NCBI Taxonomy" id="57664"/>
    <lineage>
        <taxon>Bacteria</taxon>
        <taxon>Pseudomonadati</taxon>
        <taxon>Thermodesulfobacteriota</taxon>
        <taxon>Desulfuromonadia</taxon>
        <taxon>Desulfuromonadales</taxon>
        <taxon>Desulfuromonadaceae</taxon>
        <taxon>Desulfuromonas</taxon>
    </lineage>
</organism>
<accession>A0A1G7DBJ2</accession>
<dbReference type="Pfam" id="PF12118">
    <property type="entry name" value="SprA-related"/>
    <property type="match status" value="1"/>
</dbReference>
<protein>
    <submittedName>
        <fullName evidence="2">SprA-related family protein</fullName>
    </submittedName>
</protein>
<sequence length="249" mass="25773">MSALRLSSSLTPLEAYARQAPWPQGLTVLRPLAGNGRALAGERQGDSRDRVSLSGAARQQADEAKTATAPVAGEAEEKTSVAAAAAPQTQLTTAELEQVRQLQQRDQEVRVHEAAHAAAGGPYAGAPTLRYETGPDGRRYAVEGAVNVDLAAVAGDPAATIEKMAVIERAALAPAQPSAQDYRVAARARRQAASARQELAEQQRAAPQMAQVAAAYSRMAGRAADTATEPGHAAAAAISARLDGPGLRA</sequence>
<dbReference type="Proteomes" id="UP000243205">
    <property type="component" value="Unassembled WGS sequence"/>
</dbReference>
<name>A0A1G7DBJ2_9BACT</name>
<proteinExistence type="predicted"/>
<dbReference type="AlphaFoldDB" id="A0A1G7DBJ2"/>